<gene>
    <name evidence="2" type="ORF">E3T49_12525</name>
</gene>
<evidence type="ECO:0000259" key="1">
    <source>
        <dbReference type="PROSITE" id="PS50043"/>
    </source>
</evidence>
<feature type="domain" description="HTH luxR-type" evidence="1">
    <location>
        <begin position="830"/>
        <end position="895"/>
    </location>
</feature>
<dbReference type="AlphaFoldDB" id="A0A4Y8JYG1"/>
<accession>A0A4Y8JYG1</accession>
<reference evidence="2 3" key="1">
    <citation type="submission" date="2019-03" db="EMBL/GenBank/DDBJ databases">
        <title>Genomics of glacier-inhabiting Cryobacterium strains.</title>
        <authorList>
            <person name="Liu Q."/>
            <person name="Xin Y.-H."/>
        </authorList>
    </citation>
    <scope>NUCLEOTIDE SEQUENCE [LARGE SCALE GENOMIC DNA]</scope>
    <source>
        <strain evidence="2 3">TMT1-51</strain>
    </source>
</reference>
<dbReference type="PROSITE" id="PS50043">
    <property type="entry name" value="HTH_LUXR_2"/>
    <property type="match status" value="1"/>
</dbReference>
<dbReference type="InterPro" id="IPR059106">
    <property type="entry name" value="WHD_MalT"/>
</dbReference>
<evidence type="ECO:0000313" key="3">
    <source>
        <dbReference type="Proteomes" id="UP000297472"/>
    </source>
</evidence>
<protein>
    <recommendedName>
        <fullName evidence="1">HTH luxR-type domain-containing protein</fullName>
    </recommendedName>
</protein>
<dbReference type="InterPro" id="IPR027417">
    <property type="entry name" value="P-loop_NTPase"/>
</dbReference>
<sequence length="897" mass="95838">MTVHRVPASFAPGTTRVFGTQPFGTQPLGIESQIPAPAPTEVDRPRLDGAFHRLCAGEVRCVGVWAPAGAGKTTLVAAWARRLRRAGESVTWLRAPDPADLRPADVWQRAEQGAPTPSVSGDGGNAYVFVDDFGLRSAEQPGLLGEWVASVQDGTRVVVAGRSRPGAGMTPLRACGAMVDLAPGQLAFDRRELLALAAGHRMVLTQQEADILMHRTAGWATGLAVIVPSLGVGADSARRIRGFDGDDPGVAGFLREEIVAGWTDTDRDTVLGAAVRDLVTVDLAVHVTHRTDAGAVLDRLAGQGALITREDTVGYRIHPILLAYLQAEARRHDAGAAAGAHERASRWFARRGEGGDALEQALESRLPRLIAEMLDTFGLDLVLRGTPDLVVRALEGQAALAEGEAEPAASTLRLLLEAPYFPDRAQARHLLTGLESVRPGSPAWPSGNRAQTWTAVIAALTAFRADSDDEIRTGLSALRAARDGPGCLPHLGVDLLVTTAEAWCHAGLGAAEQAETGLREVAVSARNAGYQWLFLLAGDLGATSAARRGDWRRAGRIDEQVARATAASTRLMMGAGAAEPGEPFDRAAARAWVSHQQRRYERCDPLDTSMLARIVAADPLMADHGLIVPAQALLTLAEMEEGPRPRSALESMNGLLREAADAQPRVLSLCCLPWFDLTCLLDGRTEAARVAMLVDTVLGTDSLEAVLLRSLANPPARDDRGGGSRLAAAATPAGRCWRGSTLVSAWIVLAGIAAERDRPAEADARLVRALRLAERLRVERAFLGVGRLGVALLEARIGRLGDLDGFARRILSRSAPAPGTSHPGHTAMRTVGHTQVLTERERELLRELPFHQTIADIARKHSVSANTVKTHLRNIYRKLEATDRARACAIAQERGLL</sequence>
<dbReference type="OrthoDB" id="134985at2"/>
<dbReference type="InterPro" id="IPR000792">
    <property type="entry name" value="Tscrpt_reg_LuxR_C"/>
</dbReference>
<dbReference type="SUPFAM" id="SSF46894">
    <property type="entry name" value="C-terminal effector domain of the bipartite response regulators"/>
    <property type="match status" value="1"/>
</dbReference>
<dbReference type="SUPFAM" id="SSF52540">
    <property type="entry name" value="P-loop containing nucleoside triphosphate hydrolases"/>
    <property type="match status" value="1"/>
</dbReference>
<dbReference type="Gene3D" id="1.10.10.10">
    <property type="entry name" value="Winged helix-like DNA-binding domain superfamily/Winged helix DNA-binding domain"/>
    <property type="match status" value="1"/>
</dbReference>
<keyword evidence="3" id="KW-1185">Reference proteome</keyword>
<dbReference type="EMBL" id="SOHA01000038">
    <property type="protein sequence ID" value="TFD27896.1"/>
    <property type="molecule type" value="Genomic_DNA"/>
</dbReference>
<dbReference type="Proteomes" id="UP000297472">
    <property type="component" value="Unassembled WGS sequence"/>
</dbReference>
<dbReference type="InterPro" id="IPR036388">
    <property type="entry name" value="WH-like_DNA-bd_sf"/>
</dbReference>
<dbReference type="Pfam" id="PF25873">
    <property type="entry name" value="WHD_MalT"/>
    <property type="match status" value="1"/>
</dbReference>
<organism evidence="2 3">
    <name type="scientific">Cryobacterium cryoconiti</name>
    <dbReference type="NCBI Taxonomy" id="1259239"/>
    <lineage>
        <taxon>Bacteria</taxon>
        <taxon>Bacillati</taxon>
        <taxon>Actinomycetota</taxon>
        <taxon>Actinomycetes</taxon>
        <taxon>Micrococcales</taxon>
        <taxon>Microbacteriaceae</taxon>
        <taxon>Cryobacterium</taxon>
    </lineage>
</organism>
<dbReference type="Pfam" id="PF00196">
    <property type="entry name" value="GerE"/>
    <property type="match status" value="1"/>
</dbReference>
<dbReference type="SMART" id="SM00421">
    <property type="entry name" value="HTH_LUXR"/>
    <property type="match status" value="1"/>
</dbReference>
<proteinExistence type="predicted"/>
<name>A0A4Y8JYG1_9MICO</name>
<dbReference type="CDD" id="cd06170">
    <property type="entry name" value="LuxR_C_like"/>
    <property type="match status" value="1"/>
</dbReference>
<dbReference type="InterPro" id="IPR016032">
    <property type="entry name" value="Sig_transdc_resp-reg_C-effctor"/>
</dbReference>
<dbReference type="GO" id="GO:0006355">
    <property type="term" value="P:regulation of DNA-templated transcription"/>
    <property type="evidence" value="ECO:0007669"/>
    <property type="project" value="InterPro"/>
</dbReference>
<dbReference type="RefSeq" id="WP_134425244.1">
    <property type="nucleotide sequence ID" value="NZ_SOHA01000038.1"/>
</dbReference>
<evidence type="ECO:0000313" key="2">
    <source>
        <dbReference type="EMBL" id="TFD27896.1"/>
    </source>
</evidence>
<comment type="caution">
    <text evidence="2">The sequence shown here is derived from an EMBL/GenBank/DDBJ whole genome shotgun (WGS) entry which is preliminary data.</text>
</comment>
<dbReference type="GO" id="GO:0003677">
    <property type="term" value="F:DNA binding"/>
    <property type="evidence" value="ECO:0007669"/>
    <property type="project" value="InterPro"/>
</dbReference>